<dbReference type="EMBL" id="JAIRBC010000020">
    <property type="protein sequence ID" value="MCG2461788.1"/>
    <property type="molecule type" value="Genomic_DNA"/>
</dbReference>
<dbReference type="GO" id="GO:0017168">
    <property type="term" value="F:5-oxoprolinase (ATP-hydrolyzing) activity"/>
    <property type="evidence" value="ECO:0007669"/>
    <property type="project" value="UniProtKB-EC"/>
</dbReference>
<dbReference type="NCBIfam" id="TIGR00370">
    <property type="entry name" value="5-oxoprolinase subunit PxpB"/>
    <property type="match status" value="1"/>
</dbReference>
<keyword evidence="2 5" id="KW-0378">Hydrolase</keyword>
<dbReference type="SMART" id="SM00796">
    <property type="entry name" value="AHS1"/>
    <property type="match status" value="1"/>
</dbReference>
<dbReference type="SUPFAM" id="SSF160467">
    <property type="entry name" value="PH0987 N-terminal domain-like"/>
    <property type="match status" value="1"/>
</dbReference>
<evidence type="ECO:0000256" key="1">
    <source>
        <dbReference type="ARBA" id="ARBA00022741"/>
    </source>
</evidence>
<dbReference type="Gene3D" id="2.40.100.10">
    <property type="entry name" value="Cyclophilin-like"/>
    <property type="match status" value="1"/>
</dbReference>
<name>A0AAE3JRV8_9FLAO</name>
<evidence type="ECO:0000313" key="6">
    <source>
        <dbReference type="Proteomes" id="UP001200642"/>
    </source>
</evidence>
<reference evidence="5" key="1">
    <citation type="submission" date="2023-02" db="EMBL/GenBank/DDBJ databases">
        <title>Genome of Flavobacteriaceae gen. nov. sp. strain F89.</title>
        <authorList>
            <person name="Wang Y."/>
        </authorList>
    </citation>
    <scope>NUCLEOTIDE SEQUENCE</scope>
    <source>
        <strain evidence="5">F89</strain>
    </source>
</reference>
<feature type="domain" description="Carboxyltransferase" evidence="4">
    <location>
        <begin position="6"/>
        <end position="209"/>
    </location>
</feature>
<keyword evidence="3" id="KW-0067">ATP-binding</keyword>
<dbReference type="Gene3D" id="3.30.1360.40">
    <property type="match status" value="1"/>
</dbReference>
<keyword evidence="6" id="KW-1185">Reference proteome</keyword>
<dbReference type="RefSeq" id="WP_317902930.1">
    <property type="nucleotide sequence ID" value="NZ_JAIRBC010000020.1"/>
</dbReference>
<gene>
    <name evidence="5" type="primary">pxpB</name>
    <name evidence="5" type="ORF">K8352_13600</name>
</gene>
<proteinExistence type="predicted"/>
<dbReference type="SUPFAM" id="SSF50891">
    <property type="entry name" value="Cyclophilin-like"/>
    <property type="match status" value="1"/>
</dbReference>
<dbReference type="Proteomes" id="UP001200642">
    <property type="component" value="Unassembled WGS sequence"/>
</dbReference>
<keyword evidence="1" id="KW-0547">Nucleotide-binding</keyword>
<dbReference type="Pfam" id="PF02682">
    <property type="entry name" value="CT_C_D"/>
    <property type="match status" value="1"/>
</dbReference>
<dbReference type="InterPro" id="IPR029000">
    <property type="entry name" value="Cyclophilin-like_dom_sf"/>
</dbReference>
<comment type="caution">
    <text evidence="5">The sequence shown here is derived from an EMBL/GenBank/DDBJ whole genome shotgun (WGS) entry which is preliminary data.</text>
</comment>
<evidence type="ECO:0000256" key="3">
    <source>
        <dbReference type="ARBA" id="ARBA00022840"/>
    </source>
</evidence>
<evidence type="ECO:0000313" key="5">
    <source>
        <dbReference type="EMBL" id="MCG2461788.1"/>
    </source>
</evidence>
<evidence type="ECO:0000259" key="4">
    <source>
        <dbReference type="SMART" id="SM00796"/>
    </source>
</evidence>
<dbReference type="AlphaFoldDB" id="A0AAE3JRV8"/>
<dbReference type="PANTHER" id="PTHR34698">
    <property type="entry name" value="5-OXOPROLINASE SUBUNIT B"/>
    <property type="match status" value="1"/>
</dbReference>
<dbReference type="GO" id="GO:0005524">
    <property type="term" value="F:ATP binding"/>
    <property type="evidence" value="ECO:0007669"/>
    <property type="project" value="UniProtKB-KW"/>
</dbReference>
<dbReference type="EC" id="3.5.2.9" evidence="5"/>
<dbReference type="InterPro" id="IPR003833">
    <property type="entry name" value="CT_C_D"/>
</dbReference>
<dbReference type="InterPro" id="IPR010016">
    <property type="entry name" value="PxpB"/>
</dbReference>
<sequence>MNPFPIVIKPYGAFAVLIEWPPRVEESILDDILRFTEYLKNQRILNEGDWELVPAYNSLLVVNDKKQVEFKMMKSQIENWYASKDTVVLPQKYLWRLPVCYDEEFGIDLVEVSSTLRLSVGALIDLHVKQSYTVYGIGFLPGFMYLGGLPKALEVPRKATPRQKVQKGAVGLAGKQTGIYPQESPGGWNIIGNCPIPIFNVALKDPCFVNVGDRIQFYKISKAEYDLHRIEGEVGIYKMEKIKIDA</sequence>
<accession>A0AAE3JRV8</accession>
<protein>
    <submittedName>
        <fullName evidence="5">5-oxoprolinase subunit PxpB</fullName>
        <ecNumber evidence="5">3.5.2.9</ecNumber>
    </submittedName>
</protein>
<organism evidence="5 6">
    <name type="scientific">Cerina litoralis</name>
    <dbReference type="NCBI Taxonomy" id="2874477"/>
    <lineage>
        <taxon>Bacteria</taxon>
        <taxon>Pseudomonadati</taxon>
        <taxon>Bacteroidota</taxon>
        <taxon>Flavobacteriia</taxon>
        <taxon>Flavobacteriales</taxon>
        <taxon>Flavobacteriaceae</taxon>
        <taxon>Cerina</taxon>
    </lineage>
</organism>
<dbReference type="PANTHER" id="PTHR34698:SF2">
    <property type="entry name" value="5-OXOPROLINASE SUBUNIT B"/>
    <property type="match status" value="1"/>
</dbReference>
<evidence type="ECO:0000256" key="2">
    <source>
        <dbReference type="ARBA" id="ARBA00022801"/>
    </source>
</evidence>